<evidence type="ECO:0000313" key="1">
    <source>
        <dbReference type="EMBL" id="MPM80070.1"/>
    </source>
</evidence>
<sequence>MLTHTEECRGVRSARALRGVHAGKRHKRAVFVLCRVLHRLRLRAGKHGRRHGRVFERRRLLELLDSLFVFRGSGDRADTKRGDLDAAEFFPVGRKLGIQRICDFFCVTGQRAVAKAHLADFRKCGLQCGHEFTLELAVDLVSGIFTLYVAANILVEQNRIDKLIGIFAIAADCDVDIQSHVFIHDTERDRIRGAIFVAKDFLGVEEIDALILRGISAKGESAADDLQRFQNPLAEAAVEQRRLGRLVVYILARLGGEIHDLTLFYNHHELSVIDGDDGTVGDDVVGSLGVRAAFFIDTFLPFGDKNVRSHGLAVKILSPLISQHAADCAGGGG</sequence>
<proteinExistence type="predicted"/>
<dbReference type="EMBL" id="VSSQ01029801">
    <property type="protein sequence ID" value="MPM80070.1"/>
    <property type="molecule type" value="Genomic_DNA"/>
</dbReference>
<organism evidence="1">
    <name type="scientific">bioreactor metagenome</name>
    <dbReference type="NCBI Taxonomy" id="1076179"/>
    <lineage>
        <taxon>unclassified sequences</taxon>
        <taxon>metagenomes</taxon>
        <taxon>ecological metagenomes</taxon>
    </lineage>
</organism>
<dbReference type="AlphaFoldDB" id="A0A645CSF5"/>
<protein>
    <submittedName>
        <fullName evidence="1">Uncharacterized protein</fullName>
    </submittedName>
</protein>
<name>A0A645CSF5_9ZZZZ</name>
<gene>
    <name evidence="1" type="ORF">SDC9_127115</name>
</gene>
<accession>A0A645CSF5</accession>
<comment type="caution">
    <text evidence="1">The sequence shown here is derived from an EMBL/GenBank/DDBJ whole genome shotgun (WGS) entry which is preliminary data.</text>
</comment>
<reference evidence="1" key="1">
    <citation type="submission" date="2019-08" db="EMBL/GenBank/DDBJ databases">
        <authorList>
            <person name="Kucharzyk K."/>
            <person name="Murdoch R.W."/>
            <person name="Higgins S."/>
            <person name="Loffler F."/>
        </authorList>
    </citation>
    <scope>NUCLEOTIDE SEQUENCE</scope>
</reference>